<evidence type="ECO:0000313" key="2">
    <source>
        <dbReference type="Proteomes" id="UP000078576"/>
    </source>
</evidence>
<evidence type="ECO:0000313" key="1">
    <source>
        <dbReference type="EMBL" id="KUI55796.1"/>
    </source>
</evidence>
<organism evidence="1 2">
    <name type="scientific">Cytospora mali</name>
    <name type="common">Apple Valsa canker fungus</name>
    <name type="synonym">Valsa mali</name>
    <dbReference type="NCBI Taxonomy" id="578113"/>
    <lineage>
        <taxon>Eukaryota</taxon>
        <taxon>Fungi</taxon>
        <taxon>Dikarya</taxon>
        <taxon>Ascomycota</taxon>
        <taxon>Pezizomycotina</taxon>
        <taxon>Sordariomycetes</taxon>
        <taxon>Sordariomycetidae</taxon>
        <taxon>Diaporthales</taxon>
        <taxon>Cytosporaceae</taxon>
        <taxon>Cytospora</taxon>
    </lineage>
</organism>
<proteinExistence type="predicted"/>
<dbReference type="Proteomes" id="UP000078576">
    <property type="component" value="Unassembled WGS sequence"/>
</dbReference>
<sequence length="167" mass="18445">MKTSLSPSASSSQEGLQVLCSNFATPGSGNGSVTFNIQPDNDPVKYGLDLLFPTTPSSELQGFPVCEGGGEDREKRIRLYPTSFDGPICIGVKDIDWTARSFLTYIEDTVISKNVTYLCGFEWGFQMSSGTTKIKTVKKLTPTEWNGHVEYLSQKFPSWTFMSVSEQ</sequence>
<dbReference type="AlphaFoldDB" id="A0A194UW11"/>
<keyword evidence="2" id="KW-1185">Reference proteome</keyword>
<dbReference type="EMBL" id="KN714683">
    <property type="protein sequence ID" value="KUI55796.1"/>
    <property type="molecule type" value="Genomic_DNA"/>
</dbReference>
<gene>
    <name evidence="1" type="ORF">VP1G_10777</name>
</gene>
<protein>
    <submittedName>
        <fullName evidence="1">Uncharacterized protein</fullName>
    </submittedName>
</protein>
<dbReference type="OrthoDB" id="3461579at2759"/>
<accession>A0A194UW11</accession>
<name>A0A194UW11_CYTMA</name>
<reference evidence="2" key="1">
    <citation type="submission" date="2014-12" db="EMBL/GenBank/DDBJ databases">
        <title>Genome Sequence of Valsa Canker Pathogens Uncovers a Specific Adaption of Colonization on Woody Bark.</title>
        <authorList>
            <person name="Yin Z."/>
            <person name="Liu H."/>
            <person name="Gao X."/>
            <person name="Li Z."/>
            <person name="Song N."/>
            <person name="Ke X."/>
            <person name="Dai Q."/>
            <person name="Wu Y."/>
            <person name="Sun Y."/>
            <person name="Xu J.-R."/>
            <person name="Kang Z.K."/>
            <person name="Wang L."/>
            <person name="Huang L."/>
        </authorList>
    </citation>
    <scope>NUCLEOTIDE SEQUENCE [LARGE SCALE GENOMIC DNA]</scope>
    <source>
        <strain evidence="2">SXYL134</strain>
    </source>
</reference>